<gene>
    <name evidence="1" type="ORF">SDC9_47670</name>
</gene>
<proteinExistence type="predicted"/>
<dbReference type="AlphaFoldDB" id="A0A644WCA0"/>
<protein>
    <submittedName>
        <fullName evidence="1">Uncharacterized protein</fullName>
    </submittedName>
</protein>
<reference evidence="1" key="1">
    <citation type="submission" date="2019-08" db="EMBL/GenBank/DDBJ databases">
        <authorList>
            <person name="Kucharzyk K."/>
            <person name="Murdoch R.W."/>
            <person name="Higgins S."/>
            <person name="Loffler F."/>
        </authorList>
    </citation>
    <scope>NUCLEOTIDE SEQUENCE</scope>
</reference>
<accession>A0A644WCA0</accession>
<sequence>METLVFDNENKRHIKCHIFDCEDHYELRTAGNTARFSKNNRALNAVIDCIKLYGNPQSSPQSKMGFAFRKKKKPSRTYEHVIHLSHVLFATYTRKPTAYYLGRRLCYIDGDENNLTKENIRLAVDYKTSIIEIDRQEYTVVTSGGMLSITNYSENLHQIIENMAWQYDKKSRAMKNKPFGKRGCYLHQLIWAYHNRDGVNADNWRDIVFQTCSAMGGSIDHKKTWGPHLPRWDNRIENLQLIPKRLNSLKSNCTKSLPTSCFYLPTTGGEIYGRYDYMNSTISVYHHTGDATADGIAALKQFCKTGKFSEELNIKTYKINTQEGLALLLAELHENKLYQEVFDKCLTLKR</sequence>
<evidence type="ECO:0000313" key="1">
    <source>
        <dbReference type="EMBL" id="MPM01430.1"/>
    </source>
</evidence>
<organism evidence="1">
    <name type="scientific">bioreactor metagenome</name>
    <dbReference type="NCBI Taxonomy" id="1076179"/>
    <lineage>
        <taxon>unclassified sequences</taxon>
        <taxon>metagenomes</taxon>
        <taxon>ecological metagenomes</taxon>
    </lineage>
</organism>
<comment type="caution">
    <text evidence="1">The sequence shown here is derived from an EMBL/GenBank/DDBJ whole genome shotgun (WGS) entry which is preliminary data.</text>
</comment>
<name>A0A644WCA0_9ZZZZ</name>
<dbReference type="EMBL" id="VSSQ01000795">
    <property type="protein sequence ID" value="MPM01430.1"/>
    <property type="molecule type" value="Genomic_DNA"/>
</dbReference>